<organism evidence="1 2">
    <name type="scientific">Escherichia coli</name>
    <dbReference type="NCBI Taxonomy" id="562"/>
    <lineage>
        <taxon>Bacteria</taxon>
        <taxon>Pseudomonadati</taxon>
        <taxon>Pseudomonadota</taxon>
        <taxon>Gammaproteobacteria</taxon>
        <taxon>Enterobacterales</taxon>
        <taxon>Enterobacteriaceae</taxon>
        <taxon>Escherichia</taxon>
    </lineage>
</organism>
<gene>
    <name evidence="1" type="ORF">NCTC8500_04901</name>
</gene>
<evidence type="ECO:0000313" key="1">
    <source>
        <dbReference type="EMBL" id="STM41026.1"/>
    </source>
</evidence>
<protein>
    <recommendedName>
        <fullName evidence="3">DUF262 domain-containing protein</fullName>
    </recommendedName>
</protein>
<dbReference type="EMBL" id="UGFG01000001">
    <property type="protein sequence ID" value="STM41026.1"/>
    <property type="molecule type" value="Genomic_DNA"/>
</dbReference>
<accession>A0A377DY35</accession>
<sequence length="320" mass="37336">MYNKFKINGLIEPIDDDIKELDGLTFDKLPQRIKNRFERYAIRVFEIVEYNQGEPGELFNRLNESLKLTSAEKRNAYVGDLRNQIKSLVDYMSDCGLDKHFLGFSNQRMAYHDLFIKLCYMLEKDSLIASYTEKQLNDRAREDEPFDNSIIELVKKSILILSKAKKKIDSEESKVHITKATLTSWLYFFSTILKSNYNLDDSLSDFFYRFESGRFVFREEGVLDGLFYCENKDEVKELLEEFNFRAVSRVMTGTSLLIRDFIISLFFLKSDPSKADVFNTMKKNNLKTAHRALYHENEKNLISVVNNYADSVLAGVTTCQ</sequence>
<evidence type="ECO:0000313" key="2">
    <source>
        <dbReference type="Proteomes" id="UP000254429"/>
    </source>
</evidence>
<name>A0A377DY35_ECOLX</name>
<dbReference type="Proteomes" id="UP000254429">
    <property type="component" value="Unassembled WGS sequence"/>
</dbReference>
<evidence type="ECO:0008006" key="3">
    <source>
        <dbReference type="Google" id="ProtNLM"/>
    </source>
</evidence>
<dbReference type="AlphaFoldDB" id="A0A377DY35"/>
<reference evidence="1 2" key="1">
    <citation type="submission" date="2018-06" db="EMBL/GenBank/DDBJ databases">
        <authorList>
            <consortium name="Pathogen Informatics"/>
            <person name="Doyle S."/>
        </authorList>
    </citation>
    <scope>NUCLEOTIDE SEQUENCE [LARGE SCALE GENOMIC DNA]</scope>
    <source>
        <strain evidence="1 2">NCTC8500</strain>
    </source>
</reference>
<proteinExistence type="predicted"/>